<dbReference type="OrthoDB" id="3800738at2759"/>
<dbReference type="InParanoid" id="A0A136JIV6"/>
<accession>A0A136JIV6</accession>
<evidence type="ECO:0000313" key="2">
    <source>
        <dbReference type="EMBL" id="KXJ97080.1"/>
    </source>
</evidence>
<dbReference type="STRING" id="196109.A0A136JIV6"/>
<sequence>MDHTLAIPELLENILLHLDIRTLLVAAQRVDTTWNLMINTSPRIQKTIFFAPDDSIPASAPVFNQLFIDTFPFCFDQLLQTSDLALPISSRSNDTSTLGAAPFPLSTHITSKAHAFSRPEASWRRMLIQQPPLRSYGVAMTATIPSLATQANTHGRPPSAAVQEILLMPSPTLCASTQGPHEALGAIISMPYLLEKCLTGPQESSQTNAATPVSGFRILWPHNSNMNAVAEATYPDEQVRGAVLRQAQGHGMVLNPVVGLTKMSPADATLQRVRDVLLGVDDMVEPEDKASGKSWRRGSDVCSDLEI</sequence>
<name>A0A136JIV6_9PEZI</name>
<dbReference type="Proteomes" id="UP000070501">
    <property type="component" value="Unassembled WGS sequence"/>
</dbReference>
<evidence type="ECO:0000256" key="1">
    <source>
        <dbReference type="SAM" id="MobiDB-lite"/>
    </source>
</evidence>
<reference evidence="3" key="1">
    <citation type="submission" date="2016-02" db="EMBL/GenBank/DDBJ databases">
        <title>Draft genome sequence of Microdochium bolleyi, a fungal endophyte of beachgrass.</title>
        <authorList>
            <consortium name="DOE Joint Genome Institute"/>
            <person name="David A.S."/>
            <person name="May G."/>
            <person name="Haridas S."/>
            <person name="Lim J."/>
            <person name="Wang M."/>
            <person name="Labutti K."/>
            <person name="Lipzen A."/>
            <person name="Barry K."/>
            <person name="Grigoriev I.V."/>
        </authorList>
    </citation>
    <scope>NUCLEOTIDE SEQUENCE [LARGE SCALE GENOMIC DNA]</scope>
    <source>
        <strain evidence="3">J235TASD1</strain>
    </source>
</reference>
<feature type="region of interest" description="Disordered" evidence="1">
    <location>
        <begin position="287"/>
        <end position="307"/>
    </location>
</feature>
<keyword evidence="3" id="KW-1185">Reference proteome</keyword>
<dbReference type="AlphaFoldDB" id="A0A136JIV6"/>
<dbReference type="EMBL" id="KQ964245">
    <property type="protein sequence ID" value="KXJ97080.1"/>
    <property type="molecule type" value="Genomic_DNA"/>
</dbReference>
<proteinExistence type="predicted"/>
<evidence type="ECO:0000313" key="3">
    <source>
        <dbReference type="Proteomes" id="UP000070501"/>
    </source>
</evidence>
<gene>
    <name evidence="2" type="ORF">Micbo1qcDRAFT_229831</name>
</gene>
<dbReference type="InterPro" id="IPR036047">
    <property type="entry name" value="F-box-like_dom_sf"/>
</dbReference>
<dbReference type="SUPFAM" id="SSF81383">
    <property type="entry name" value="F-box domain"/>
    <property type="match status" value="1"/>
</dbReference>
<organism evidence="2 3">
    <name type="scientific">Microdochium bolleyi</name>
    <dbReference type="NCBI Taxonomy" id="196109"/>
    <lineage>
        <taxon>Eukaryota</taxon>
        <taxon>Fungi</taxon>
        <taxon>Dikarya</taxon>
        <taxon>Ascomycota</taxon>
        <taxon>Pezizomycotina</taxon>
        <taxon>Sordariomycetes</taxon>
        <taxon>Xylariomycetidae</taxon>
        <taxon>Xylariales</taxon>
        <taxon>Microdochiaceae</taxon>
        <taxon>Microdochium</taxon>
    </lineage>
</organism>
<evidence type="ECO:0008006" key="4">
    <source>
        <dbReference type="Google" id="ProtNLM"/>
    </source>
</evidence>
<protein>
    <recommendedName>
        <fullName evidence="4">F-box domain-containing protein</fullName>
    </recommendedName>
</protein>